<dbReference type="AlphaFoldDB" id="A0A9P5NXX5"/>
<name>A0A9P5NXX5_GYMJU</name>
<proteinExistence type="predicted"/>
<evidence type="ECO:0000313" key="2">
    <source>
        <dbReference type="Proteomes" id="UP000724874"/>
    </source>
</evidence>
<organism evidence="1 2">
    <name type="scientific">Gymnopilus junonius</name>
    <name type="common">Spectacular rustgill mushroom</name>
    <name type="synonym">Gymnopilus spectabilis subsp. junonius</name>
    <dbReference type="NCBI Taxonomy" id="109634"/>
    <lineage>
        <taxon>Eukaryota</taxon>
        <taxon>Fungi</taxon>
        <taxon>Dikarya</taxon>
        <taxon>Basidiomycota</taxon>
        <taxon>Agaricomycotina</taxon>
        <taxon>Agaricomycetes</taxon>
        <taxon>Agaricomycetidae</taxon>
        <taxon>Agaricales</taxon>
        <taxon>Agaricineae</taxon>
        <taxon>Hymenogastraceae</taxon>
        <taxon>Gymnopilus</taxon>
    </lineage>
</organism>
<accession>A0A9P5NXX5</accession>
<dbReference type="EMBL" id="JADNYJ010000006">
    <property type="protein sequence ID" value="KAF8910522.1"/>
    <property type="molecule type" value="Genomic_DNA"/>
</dbReference>
<dbReference type="OrthoDB" id="3258262at2759"/>
<sequence length="283" mass="31325">MVGLHLLGTIQPSSPSSFVLHSFRSDFAMQSRTQASLLNSASQTLLSPEPAKISPHFTTDSRRYAIYFGSKASLEDLESIADVGSAYEFSAPIALHASSSGDSNMTAAQQIVIRYRASHSSDHETRYSSPSIYSEPDSWAAASIDESVKNIKAVYRESRFQALQNTFQEAKNVATKHGKGSNSPVACPRTGCRDVLPSLTALTYHLHIHDIHDRTIVCTRCEDRFEDEYAMESHNCERSRRLFIRKTPFLGTVLSTCTSCVCVLTSGLGAFHRILSLLSFSFW</sequence>
<dbReference type="Proteomes" id="UP000724874">
    <property type="component" value="Unassembled WGS sequence"/>
</dbReference>
<protein>
    <submittedName>
        <fullName evidence="1">Uncharacterized protein</fullName>
    </submittedName>
</protein>
<comment type="caution">
    <text evidence="1">The sequence shown here is derived from an EMBL/GenBank/DDBJ whole genome shotgun (WGS) entry which is preliminary data.</text>
</comment>
<reference evidence="1" key="1">
    <citation type="submission" date="2020-11" db="EMBL/GenBank/DDBJ databases">
        <authorList>
            <consortium name="DOE Joint Genome Institute"/>
            <person name="Ahrendt S."/>
            <person name="Riley R."/>
            <person name="Andreopoulos W."/>
            <person name="LaButti K."/>
            <person name="Pangilinan J."/>
            <person name="Ruiz-duenas F.J."/>
            <person name="Barrasa J.M."/>
            <person name="Sanchez-Garcia M."/>
            <person name="Camarero S."/>
            <person name="Miyauchi S."/>
            <person name="Serrano A."/>
            <person name="Linde D."/>
            <person name="Babiker R."/>
            <person name="Drula E."/>
            <person name="Ayuso-Fernandez I."/>
            <person name="Pacheco R."/>
            <person name="Padilla G."/>
            <person name="Ferreira P."/>
            <person name="Barriuso J."/>
            <person name="Kellner H."/>
            <person name="Castanera R."/>
            <person name="Alfaro M."/>
            <person name="Ramirez L."/>
            <person name="Pisabarro A.G."/>
            <person name="Kuo A."/>
            <person name="Tritt A."/>
            <person name="Lipzen A."/>
            <person name="He G."/>
            <person name="Yan M."/>
            <person name="Ng V."/>
            <person name="Cullen D."/>
            <person name="Martin F."/>
            <person name="Rosso M.-N."/>
            <person name="Henrissat B."/>
            <person name="Hibbett D."/>
            <person name="Martinez A.T."/>
            <person name="Grigoriev I.V."/>
        </authorList>
    </citation>
    <scope>NUCLEOTIDE SEQUENCE</scope>
    <source>
        <strain evidence="1">AH 44721</strain>
    </source>
</reference>
<keyword evidence="2" id="KW-1185">Reference proteome</keyword>
<evidence type="ECO:0000313" key="1">
    <source>
        <dbReference type="EMBL" id="KAF8910522.1"/>
    </source>
</evidence>
<gene>
    <name evidence="1" type="ORF">CPB84DRAFT_1763875</name>
</gene>